<evidence type="ECO:0000313" key="3">
    <source>
        <dbReference type="EMBL" id="TJZ79540.1"/>
    </source>
</evidence>
<dbReference type="InterPro" id="IPR024516">
    <property type="entry name" value="Mce_C"/>
</dbReference>
<keyword evidence="4" id="KW-1185">Reference proteome</keyword>
<evidence type="ECO:0000313" key="4">
    <source>
        <dbReference type="Proteomes" id="UP000305109"/>
    </source>
</evidence>
<comment type="caution">
    <text evidence="3">The sequence shown here is derived from an EMBL/GenBank/DDBJ whole genome shotgun (WGS) entry which is preliminary data.</text>
</comment>
<dbReference type="Proteomes" id="UP000305109">
    <property type="component" value="Unassembled WGS sequence"/>
</dbReference>
<feature type="domain" description="Mammalian cell entry C-terminal" evidence="2">
    <location>
        <begin position="132"/>
        <end position="312"/>
    </location>
</feature>
<dbReference type="PANTHER" id="PTHR33371">
    <property type="entry name" value="INTERMEMBRANE PHOSPHOLIPID TRANSPORT SYSTEM BINDING PROTEIN MLAD-RELATED"/>
    <property type="match status" value="1"/>
</dbReference>
<dbReference type="EMBL" id="SUMD01000003">
    <property type="protein sequence ID" value="TJZ79540.1"/>
    <property type="molecule type" value="Genomic_DNA"/>
</dbReference>
<dbReference type="RefSeq" id="WP_136908716.1">
    <property type="nucleotide sequence ID" value="NZ_SUMD01000003.1"/>
</dbReference>
<feature type="domain" description="Mce/MlaD" evidence="1">
    <location>
        <begin position="46"/>
        <end position="120"/>
    </location>
</feature>
<dbReference type="PANTHER" id="PTHR33371:SF19">
    <property type="entry name" value="MCE-FAMILY PROTEIN MCE4A"/>
    <property type="match status" value="1"/>
</dbReference>
<reference evidence="3 4" key="1">
    <citation type="submission" date="2019-04" db="EMBL/GenBank/DDBJ databases">
        <title>Rhodococcus oryzae sp. nov., a novel actinomycete isolated from rhizosphere soil of rice (Oryza sativa L.).</title>
        <authorList>
            <person name="Li C."/>
        </authorList>
    </citation>
    <scope>NUCLEOTIDE SEQUENCE [LARGE SCALE GENOMIC DNA]</scope>
    <source>
        <strain evidence="3 4">NEAU-CX67</strain>
    </source>
</reference>
<accession>A0ABY2RQP1</accession>
<sequence length="404" mass="41768">MSLRSTVLGGGTAALALRGALAVLVFGGAYVFLFAWGARTFESPARVTATVPASAGALKVDSAIQYRGVNVGRVERIDAGTRDSLITLGFDEEAMASIPADVQVRLMPRTVFGDYYVDLVSPESADRSAAAPSLRPGGTVRADQSEAAVQLYQAFSRIYELVGAIDPADLNAALTAVATALDGEGARLGESLDALHRTLAASEPVLDGFGDDLDDIAELAGELDAAAPDVLATLDNSITVSRTIVEKQQGLAALLAAGTRTAEEATAAGDSRDRIITLVDDTDGLLDSLTARPGQITTVYQGLQNLVTTLPPAVASGPWLNSDLKLSANDLQPYRKAQCPTYGDLEGPSCTQTAPNPLAPLFGGTVGPVGGPAEKSQISRLFGTAGDLESVMAGPILRGTTVVR</sequence>
<dbReference type="Pfam" id="PF02470">
    <property type="entry name" value="MlaD"/>
    <property type="match status" value="1"/>
</dbReference>
<dbReference type="InterPro" id="IPR052336">
    <property type="entry name" value="MlaD_Phospholipid_Transporter"/>
</dbReference>
<proteinExistence type="predicted"/>
<evidence type="ECO:0000259" key="2">
    <source>
        <dbReference type="Pfam" id="PF11887"/>
    </source>
</evidence>
<protein>
    <submittedName>
        <fullName evidence="3">MCE family protein</fullName>
    </submittedName>
</protein>
<evidence type="ECO:0000259" key="1">
    <source>
        <dbReference type="Pfam" id="PF02470"/>
    </source>
</evidence>
<dbReference type="Pfam" id="PF11887">
    <property type="entry name" value="Mce4_CUP1"/>
    <property type="match status" value="1"/>
</dbReference>
<dbReference type="InterPro" id="IPR003399">
    <property type="entry name" value="Mce/MlaD"/>
</dbReference>
<gene>
    <name evidence="3" type="ORF">FCG67_07930</name>
</gene>
<name>A0ABY2RQP1_9NOCA</name>
<organism evidence="3 4">
    <name type="scientific">Rhodococcus oryzae</name>
    <dbReference type="NCBI Taxonomy" id="2571143"/>
    <lineage>
        <taxon>Bacteria</taxon>
        <taxon>Bacillati</taxon>
        <taxon>Actinomycetota</taxon>
        <taxon>Actinomycetes</taxon>
        <taxon>Mycobacteriales</taxon>
        <taxon>Nocardiaceae</taxon>
        <taxon>Rhodococcus</taxon>
    </lineage>
</organism>